<feature type="chain" id="PRO_5017769209" description="PA14 domain-containing protein" evidence="2">
    <location>
        <begin position="31"/>
        <end position="2351"/>
    </location>
</feature>
<dbReference type="SMART" id="SM00758">
    <property type="entry name" value="PA14"/>
    <property type="match status" value="2"/>
</dbReference>
<proteinExistence type="predicted"/>
<dbReference type="EMBL" id="NBXB01000002">
    <property type="protein sequence ID" value="RFA17425.1"/>
    <property type="molecule type" value="Genomic_DNA"/>
</dbReference>
<evidence type="ECO:0000256" key="2">
    <source>
        <dbReference type="SAM" id="SignalP"/>
    </source>
</evidence>
<protein>
    <recommendedName>
        <fullName evidence="3">PA14 domain-containing protein</fullName>
    </recommendedName>
</protein>
<sequence>MLSTRSVVSVSFAVALAAILLVGSPVRATAAGAGAPAMTSTESETDLPLEPSETPVLPVAQTLTLSAEEAPPLDLTPAVDAESAPVALPLPAHERPDSSDDSLEGFDPQGRPVVAKDEYSDTYAGPDGSRISAVSSTPINVQNSGGAWVPIRTELQTVGPMSMFGQGGAKVDDHPLHPEFAEHADDQNVLRLTRDGSTIGFTLRGAAPSVLERDLAPWSQSKNHLEYREVFPAVDLVYDVQKAGLNEVFRVNRRPESSPTWSWEVDAGSLTGAVDPDGGITFSTLSGESTFSIPPPAMWDSSGSGIGDSASGPVRLGLLHQNGRLVVTVQPDAAWLSDPARVFPVSVDPAVGSSDNDEEIAYRSSDGRTANLTNTNAGVWAGNSNGHGMWRTIVHYNYEQFFGKQVLRAAIGITGVYPGYSADPHPINVNDITCTGFACPGAGLGTIPADNVTGGQTNPDDTRLQFKLADWIRGNNSGWRFMLGGDETPGQFTLKNVETRLYVQYIDYPSTGNSPSIATGSKNEGYTPRLSVGGGSSPDGLPLNHLFRLSTNPNPDVDTVFDSLWQGTADSVTVPAGRLRPNTTYYWQEHVYNGYFNVYPAYPVWPGSNVYSFTTNNPAVTSQASASPVDKAVVATTTPDFRVSPTTHPNGLGFTYDFRIATGTDAVTGAVLDSGWQSGTTFTPADPTSLQDGGTYSWSVLTKDSSGVYGPGWVSTFTVNKRLGVGGPSPSDTAGPVSVNLATGNLTMQVASPTVSTVGGPMGMSFTYNSQAPSNAGLNARYFNALAPGAASPNFDIDAATSVMSRVDPQISFNWGVGSPAAGVDPDYFMAEWQGFVRSPDDAATSYQFGWTRDDGIRARIGGTAVIDQWTTSAGSGWGSSTSLSRIPVALNVQYYENGGGAAVQLLARKTGDTGPGFIVPSSWFTRTVSTLPAGWSSSTPIAGPSGYYSSARVAEGSVILTDAAGATHTYKKSATSANTYAPPVGEDGILAVAASGQISLTDEAGTTYVFGSDGKVTEVTNPAEAKKPAAPVVKFRSDTGAVDTISDRLSLSPSGGFDRQLKFIYTTDTQATAGLDSADLWSSRVCKTNPATLTAAARQSAGPLLCRIVYPNHQVGAQDFTELEYDANGYLSRITNPGSARTSFAYDSAGRLLATRDVLQNDWLLADTTRVAERQNRTEIAYDPAVNRNRVASVSLSSANGISTTERPTKKYTYDTAPVAASPGVTAADGRTFVDLFDIVTGAVLPNTTGTSGHAQTVTFDANGRATSATSAAGLTASTVWNDRDQTLSVTNAQGLTSTTLYDASHRATDSFGPAAASCFAAGSYTPSAACQITTAHTSTGYDGALNSLNVAYYDNASFSGVPKAYSLGLPGSSTAGVISRSWGTSAPASGIPATAWAARLTGRVTFPVAGDYTFSTVADDGTRLWIDNVVRIDDNISSASHRSPISDRVTVAAGQSLPIRLDYANQAGPGASLVLEWTPPGASSPVVIPAAQLTPDYGLVTTTSAFDAAPPGIPGISDSRVPGIQTSTDYGASPWLGLVAATIVNPEGLKLTTTTGYENSADGYLRRTSRTLPAAGGSTTYSYYSARGAFEELYPSVHYTAPVCGVALGTPQYGMLRKSASPLSAGSSVPMSTWYLYDRMGRVVGTTDDDSGTWSCVTYDARGRVVKTTLPAFGSGATLQPARTVVADFAVGGDPFSSSVTDSSIASTTTAGTVTTTVDFLGRTTSYTDVWKTVTTPTYNALGQVTRTVTVAAGAAATSTEEYVYDAEGRVIRVTDNGSIVAVPAYGTAGVSLGRLVSVAYPSGAGAGGNGSALSVIGRNTVGATTSLGWTFPAGSPLTDTVLRSQSGRVLRDSTTDGTAAPQDSTYTYDTAGRLAAATLPGHDQSFGYARAGGCGVAKAAGLNGNRTSSTDTAGGVTTTTDYCYDNTDRLTSSSITNPVPDAGPVADGLAATELAYDVHGNITKLADQTLAYDSANRHMVTILASGTTITYARDASGRVISRTTVVPGTGPGTGTSTVHYLYAGGGAPVMVIDGVSAPSRMLSLPGGVSVVIPSTGDQAWSYPNIHGDVIVTANQSGTRSPQFRYDPFGQPFSDTGAIGTSAGDDAVPDNLPGSADHAWVGANSKLYEHEGSVATIEMGSRQYVPALGRFLGVDSVEGGNSNAYNYPNDPVNGFDLSGNRQDCGNCSYGALMSGLRAGTSGVARATNNSRSMAGLPYQMYFSPATAADTQGYRNVSTVMSVVSALSLPVAIGVGRWNPAAGVAVLMIGEAAGAGSTGMDCLLDANTRSCGIGLASLALGPLGGSVVGGAKHLDSMTTMTNWALRGTGCILDTTTATRGIVDWMSAPLW</sequence>
<dbReference type="PANTHER" id="PTHR32305">
    <property type="match status" value="1"/>
</dbReference>
<feature type="region of interest" description="Disordered" evidence="1">
    <location>
        <begin position="33"/>
        <end position="53"/>
    </location>
</feature>
<evidence type="ECO:0000256" key="1">
    <source>
        <dbReference type="SAM" id="MobiDB-lite"/>
    </source>
</evidence>
<dbReference type="PANTHER" id="PTHR32305:SF15">
    <property type="entry name" value="PROTEIN RHSA-RELATED"/>
    <property type="match status" value="1"/>
</dbReference>
<reference evidence="4 5" key="1">
    <citation type="submission" date="2017-04" db="EMBL/GenBank/DDBJ databases">
        <title>Comparative genome analysis of Subtercola boreus.</title>
        <authorList>
            <person name="Cho Y.-J."/>
            <person name="Cho A."/>
            <person name="Kim O.-S."/>
            <person name="Lee J.-I."/>
        </authorList>
    </citation>
    <scope>NUCLEOTIDE SEQUENCE [LARGE SCALE GENOMIC DNA]</scope>
    <source>
        <strain evidence="4 5">P27479</strain>
    </source>
</reference>
<feature type="signal peptide" evidence="2">
    <location>
        <begin position="1"/>
        <end position="30"/>
    </location>
</feature>
<comment type="caution">
    <text evidence="4">The sequence shown here is derived from an EMBL/GenBank/DDBJ whole genome shotgun (WGS) entry which is preliminary data.</text>
</comment>
<dbReference type="InterPro" id="IPR006530">
    <property type="entry name" value="YD"/>
</dbReference>
<accession>A0A3E0W6N8</accession>
<evidence type="ECO:0000313" key="5">
    <source>
        <dbReference type="Proteomes" id="UP000256541"/>
    </source>
</evidence>
<dbReference type="InterPro" id="IPR050708">
    <property type="entry name" value="T6SS_VgrG/RHS"/>
</dbReference>
<dbReference type="SUPFAM" id="SSF56988">
    <property type="entry name" value="Anthrax protective antigen"/>
    <property type="match status" value="2"/>
</dbReference>
<dbReference type="Gene3D" id="2.180.10.10">
    <property type="entry name" value="RHS repeat-associated core"/>
    <property type="match status" value="1"/>
</dbReference>
<gene>
    <name evidence="4" type="ORF">B7R22_00715</name>
</gene>
<evidence type="ECO:0000313" key="4">
    <source>
        <dbReference type="EMBL" id="RFA17425.1"/>
    </source>
</evidence>
<name>A0A3E0W6N8_9MICO</name>
<dbReference type="Pfam" id="PF07691">
    <property type="entry name" value="PA14"/>
    <property type="match status" value="2"/>
</dbReference>
<dbReference type="InterPro" id="IPR011658">
    <property type="entry name" value="PA14_dom"/>
</dbReference>
<feature type="domain" description="PA14" evidence="3">
    <location>
        <begin position="773"/>
        <end position="924"/>
    </location>
</feature>
<dbReference type="Gene3D" id="3.90.182.10">
    <property type="entry name" value="Toxin - Anthrax Protective Antigen,domain 1"/>
    <property type="match status" value="2"/>
</dbReference>
<keyword evidence="2" id="KW-0732">Signal</keyword>
<feature type="region of interest" description="Disordered" evidence="1">
    <location>
        <begin position="89"/>
        <end position="130"/>
    </location>
</feature>
<dbReference type="PROSITE" id="PS51820">
    <property type="entry name" value="PA14"/>
    <property type="match status" value="2"/>
</dbReference>
<dbReference type="NCBIfam" id="TIGR01643">
    <property type="entry name" value="YD_repeat_2x"/>
    <property type="match status" value="1"/>
</dbReference>
<evidence type="ECO:0000259" key="3">
    <source>
        <dbReference type="PROSITE" id="PS51820"/>
    </source>
</evidence>
<feature type="domain" description="PA14" evidence="3">
    <location>
        <begin position="1345"/>
        <end position="1494"/>
    </location>
</feature>
<dbReference type="Pfam" id="PF05593">
    <property type="entry name" value="RHS_repeat"/>
    <property type="match status" value="1"/>
</dbReference>
<dbReference type="Proteomes" id="UP000256541">
    <property type="component" value="Unassembled WGS sequence"/>
</dbReference>
<dbReference type="InterPro" id="IPR037524">
    <property type="entry name" value="PA14/GLEYA"/>
</dbReference>
<dbReference type="InterPro" id="IPR031325">
    <property type="entry name" value="RHS_repeat"/>
</dbReference>
<organism evidence="4 5">
    <name type="scientific">Subtercola boreus</name>
    <dbReference type="NCBI Taxonomy" id="120213"/>
    <lineage>
        <taxon>Bacteria</taxon>
        <taxon>Bacillati</taxon>
        <taxon>Actinomycetota</taxon>
        <taxon>Actinomycetes</taxon>
        <taxon>Micrococcales</taxon>
        <taxon>Microbacteriaceae</taxon>
        <taxon>Subtercola</taxon>
    </lineage>
</organism>